<dbReference type="PANTHER" id="PTHR15052">
    <property type="entry name" value="RNA POLYMERASE III TRANSCRIPTION INITIATION FACTOR COMPLEX SUBUNIT"/>
    <property type="match status" value="1"/>
</dbReference>
<accession>A0ABR0SY91</accession>
<sequence length="711" mass="79930">MRTRRSNRTKRYTVEKYDFEISSEDEEPQKSRKDAEAKDDNFDAGAVEQSAEGEGEEEGEELGLNESGSEADPGDKPSRQRVKPIKTFNARAPLGSDYLDIEPVPPEGQHKGYVGPYERGMRGKALVRAWYGPQQERIDMAHQLLERWQGWTVLPPKVSHDEYEPTDKAFWSPKMLKNETRLAEQWWAQAKQTLLQDDAWVELSPGESHLYQMPRECMPALLGQHDAQREIIFETDCCYPLSHNGIPFGQDDDERKTANGWMLDVGGVVLGMDWAPLRHKNPKQLLAMAVIPHSDQEFYNFEEEATNPNFQRHGTVQIWEFGGTKTGEGLIRPLTETAMRLKTLCFEYGRVRRVRWSPACSHLAALCGDGTVCVVDMEDLDEARQGGYYKVQKPLATFNLLDEYSIKATSMTWVNCNRIAVGYSDGSIALWSIHPYHLLSRHPVHHNYIVDIVSGYPTMPNLIASIPVGGTARLIDLQAPSYETTEVQKPLVHTQPGMLVYSDHMLGFISIYPSASVLNTIVGFLHHAHFPIARRVFTGDSFINCVGIGRLHPFLLIGAADGSLWTLNAQTEVFSNRHEATDKIRILQHEHRSAALFPPDSPAAVRGVSRILQGFSIEKNRNTKPEPKVAAKKSKKLRKPKDAPEVAEEDDDAVDLTDPSRAILHEPSTRITAIEWNPNDDYGCWAAVAMGSGLVRVIDLGLERFPGETSR</sequence>
<evidence type="ECO:0000256" key="3">
    <source>
        <dbReference type="ARBA" id="ARBA00023242"/>
    </source>
</evidence>
<evidence type="ECO:0000313" key="5">
    <source>
        <dbReference type="EMBL" id="KAK5996721.1"/>
    </source>
</evidence>
<evidence type="ECO:0000313" key="6">
    <source>
        <dbReference type="Proteomes" id="UP001338125"/>
    </source>
</evidence>
<dbReference type="PANTHER" id="PTHR15052:SF2">
    <property type="entry name" value="GENERAL TRANSCRIPTION FACTOR 3C POLYPEPTIDE 2"/>
    <property type="match status" value="1"/>
</dbReference>
<keyword evidence="2" id="KW-0804">Transcription</keyword>
<dbReference type="InterPro" id="IPR036322">
    <property type="entry name" value="WD40_repeat_dom_sf"/>
</dbReference>
<feature type="region of interest" description="Disordered" evidence="4">
    <location>
        <begin position="1"/>
        <end position="89"/>
    </location>
</feature>
<keyword evidence="6" id="KW-1185">Reference proteome</keyword>
<gene>
    <name evidence="5" type="ORF">PT974_02061</name>
</gene>
<proteinExistence type="predicted"/>
<dbReference type="SMART" id="SM00320">
    <property type="entry name" value="WD40"/>
    <property type="match status" value="3"/>
</dbReference>
<dbReference type="InterPro" id="IPR052416">
    <property type="entry name" value="GTF3C_component"/>
</dbReference>
<comment type="subcellular location">
    <subcellularLocation>
        <location evidence="1">Nucleus</location>
    </subcellularLocation>
</comment>
<keyword evidence="3" id="KW-0539">Nucleus</keyword>
<comment type="caution">
    <text evidence="5">The sequence shown here is derived from an EMBL/GenBank/DDBJ whole genome shotgun (WGS) entry which is preliminary data.</text>
</comment>
<dbReference type="Gene3D" id="2.130.10.10">
    <property type="entry name" value="YVTN repeat-like/Quinoprotein amine dehydrogenase"/>
    <property type="match status" value="1"/>
</dbReference>
<dbReference type="InterPro" id="IPR015943">
    <property type="entry name" value="WD40/YVTN_repeat-like_dom_sf"/>
</dbReference>
<organism evidence="5 6">
    <name type="scientific">Cladobotryum mycophilum</name>
    <dbReference type="NCBI Taxonomy" id="491253"/>
    <lineage>
        <taxon>Eukaryota</taxon>
        <taxon>Fungi</taxon>
        <taxon>Dikarya</taxon>
        <taxon>Ascomycota</taxon>
        <taxon>Pezizomycotina</taxon>
        <taxon>Sordariomycetes</taxon>
        <taxon>Hypocreomycetidae</taxon>
        <taxon>Hypocreales</taxon>
        <taxon>Hypocreaceae</taxon>
        <taxon>Cladobotryum</taxon>
    </lineage>
</organism>
<feature type="compositionally biased region" description="Acidic residues" evidence="4">
    <location>
        <begin position="51"/>
        <end position="63"/>
    </location>
</feature>
<reference evidence="5 6" key="1">
    <citation type="submission" date="2024-01" db="EMBL/GenBank/DDBJ databases">
        <title>Complete genome of Cladobotryum mycophilum ATHUM6906.</title>
        <authorList>
            <person name="Christinaki A.C."/>
            <person name="Myridakis A.I."/>
            <person name="Kouvelis V.N."/>
        </authorList>
    </citation>
    <scope>NUCLEOTIDE SEQUENCE [LARGE SCALE GENOMIC DNA]</scope>
    <source>
        <strain evidence="5 6">ATHUM6906</strain>
    </source>
</reference>
<feature type="compositionally biased region" description="Basic and acidic residues" evidence="4">
    <location>
        <begin position="28"/>
        <end position="41"/>
    </location>
</feature>
<evidence type="ECO:0000256" key="1">
    <source>
        <dbReference type="ARBA" id="ARBA00004123"/>
    </source>
</evidence>
<feature type="compositionally biased region" description="Basic residues" evidence="4">
    <location>
        <begin position="630"/>
        <end position="639"/>
    </location>
</feature>
<feature type="compositionally biased region" description="Basic residues" evidence="4">
    <location>
        <begin position="1"/>
        <end position="11"/>
    </location>
</feature>
<dbReference type="SUPFAM" id="SSF50978">
    <property type="entry name" value="WD40 repeat-like"/>
    <property type="match status" value="1"/>
</dbReference>
<name>A0ABR0SY91_9HYPO</name>
<evidence type="ECO:0000256" key="4">
    <source>
        <dbReference type="SAM" id="MobiDB-lite"/>
    </source>
</evidence>
<dbReference type="EMBL" id="JAVFKD010000002">
    <property type="protein sequence ID" value="KAK5996721.1"/>
    <property type="molecule type" value="Genomic_DNA"/>
</dbReference>
<dbReference type="InterPro" id="IPR001680">
    <property type="entry name" value="WD40_rpt"/>
</dbReference>
<dbReference type="Proteomes" id="UP001338125">
    <property type="component" value="Unassembled WGS sequence"/>
</dbReference>
<evidence type="ECO:0000256" key="2">
    <source>
        <dbReference type="ARBA" id="ARBA00023163"/>
    </source>
</evidence>
<protein>
    <submittedName>
        <fullName evidence="5">Transcription factor C subunit 6-like protein</fullName>
    </submittedName>
</protein>
<feature type="region of interest" description="Disordered" evidence="4">
    <location>
        <begin position="622"/>
        <end position="653"/>
    </location>
</feature>